<dbReference type="Pfam" id="PF01557">
    <property type="entry name" value="FAA_hydrolase"/>
    <property type="match status" value="1"/>
</dbReference>
<dbReference type="PANTHER" id="PTHR11820:SF7">
    <property type="entry name" value="ACYLPYRUVASE FAHD1, MITOCHONDRIAL"/>
    <property type="match status" value="1"/>
</dbReference>
<comment type="caution">
    <text evidence="3">The sequence shown here is derived from an EMBL/GenBank/DDBJ whole genome shotgun (WGS) entry which is preliminary data.</text>
</comment>
<name>A0ABU4SB93_9GAMM</name>
<dbReference type="InterPro" id="IPR036663">
    <property type="entry name" value="Fumarylacetoacetase_C_sf"/>
</dbReference>
<keyword evidence="4" id="KW-1185">Reference proteome</keyword>
<sequence>MYQHRDWQGVLLEFPANKVVCVGSNYAKHMKEMGSQSTEEPVIFIKPETALCDLSQPVSIPQELGSVHHEIELAVLIGSSLKNANEERVSKAIAGFAVALDLTLRDLQREFKQSGQPWEKSKAFDGSCPISGFIPVNAFGDPQNAQLSLTVNGELRQNGNTSDMRTPIIPLISYMSRFFTLRAGDIILTGTPEGVGALQSGDLLNIALNEHILITRVI</sequence>
<dbReference type="NCBIfam" id="NF007967">
    <property type="entry name" value="PRK10691.1"/>
    <property type="match status" value="1"/>
</dbReference>
<dbReference type="SUPFAM" id="SSF56529">
    <property type="entry name" value="FAH"/>
    <property type="match status" value="1"/>
</dbReference>
<evidence type="ECO:0000313" key="4">
    <source>
        <dbReference type="Proteomes" id="UP001271890"/>
    </source>
</evidence>
<proteinExistence type="predicted"/>
<reference evidence="4" key="1">
    <citation type="journal article" date="2024" name="Toxins">
        <title>Genome Sequence Analysis of Native Xenorhabdus Strains Isolated from Entomopathogenic Nematodes in Argentina.</title>
        <authorList>
            <person name="Palma L."/>
            <person name="Frizzo L."/>
            <person name="Kaiser S."/>
            <person name="Berry C."/>
            <person name="Caballero P."/>
            <person name="Bode H.B."/>
            <person name="Del Valle E.E."/>
        </authorList>
    </citation>
    <scope>NUCLEOTIDE SEQUENCE [LARGE SCALE GENOMIC DNA]</scope>
    <source>
        <strain evidence="4">12</strain>
    </source>
</reference>
<keyword evidence="1" id="KW-0479">Metal-binding</keyword>
<evidence type="ECO:0000313" key="3">
    <source>
        <dbReference type="EMBL" id="MDX7988040.1"/>
    </source>
</evidence>
<evidence type="ECO:0000259" key="2">
    <source>
        <dbReference type="Pfam" id="PF01557"/>
    </source>
</evidence>
<feature type="domain" description="Fumarylacetoacetase-like C-terminal" evidence="2">
    <location>
        <begin position="18"/>
        <end position="208"/>
    </location>
</feature>
<dbReference type="GO" id="GO:0016787">
    <property type="term" value="F:hydrolase activity"/>
    <property type="evidence" value="ECO:0007669"/>
    <property type="project" value="UniProtKB-KW"/>
</dbReference>
<evidence type="ECO:0000256" key="1">
    <source>
        <dbReference type="ARBA" id="ARBA00022723"/>
    </source>
</evidence>
<gene>
    <name evidence="3" type="ORF">FE392_11965</name>
</gene>
<organism evidence="3 4">
    <name type="scientific">Xenorhabdus santafensis</name>
    <dbReference type="NCBI Taxonomy" id="2582833"/>
    <lineage>
        <taxon>Bacteria</taxon>
        <taxon>Pseudomonadati</taxon>
        <taxon>Pseudomonadota</taxon>
        <taxon>Gammaproteobacteria</taxon>
        <taxon>Enterobacterales</taxon>
        <taxon>Morganellaceae</taxon>
        <taxon>Xenorhabdus</taxon>
    </lineage>
</organism>
<protein>
    <submittedName>
        <fullName evidence="3">Fumarylacetoacetate hydrolase family protein</fullName>
    </submittedName>
</protein>
<dbReference type="Proteomes" id="UP001271890">
    <property type="component" value="Unassembled WGS sequence"/>
</dbReference>
<keyword evidence="3" id="KW-0378">Hydrolase</keyword>
<dbReference type="InterPro" id="IPR011234">
    <property type="entry name" value="Fumarylacetoacetase-like_C"/>
</dbReference>
<dbReference type="EMBL" id="VCDN01000045">
    <property type="protein sequence ID" value="MDX7988040.1"/>
    <property type="molecule type" value="Genomic_DNA"/>
</dbReference>
<accession>A0ABU4SB93</accession>
<dbReference type="RefSeq" id="WP_319930457.1">
    <property type="nucleotide sequence ID" value="NZ_VCDN01000045.1"/>
</dbReference>
<dbReference type="Gene3D" id="3.90.850.10">
    <property type="entry name" value="Fumarylacetoacetase-like, C-terminal domain"/>
    <property type="match status" value="1"/>
</dbReference>
<dbReference type="PANTHER" id="PTHR11820">
    <property type="entry name" value="ACYLPYRUVASE"/>
    <property type="match status" value="1"/>
</dbReference>